<dbReference type="PATRIC" id="fig|1126211.3.peg.2495"/>
<dbReference type="HOGENOM" id="CLU_159138_1_0_9"/>
<dbReference type="SUPFAM" id="SSF89360">
    <property type="entry name" value="HesB-like domain"/>
    <property type="match status" value="1"/>
</dbReference>
<dbReference type="InterPro" id="IPR035903">
    <property type="entry name" value="HesB-like_dom_sf"/>
</dbReference>
<dbReference type="AlphaFoldDB" id="I2C7C1"/>
<dbReference type="EMBL" id="CP003332">
    <property type="protein sequence ID" value="AFJ62545.1"/>
    <property type="molecule type" value="Genomic_DNA"/>
</dbReference>
<evidence type="ECO:0000259" key="1">
    <source>
        <dbReference type="Pfam" id="PF01521"/>
    </source>
</evidence>
<dbReference type="Proteomes" id="UP000002878">
    <property type="component" value="Chromosome"/>
</dbReference>
<dbReference type="Gene3D" id="2.60.300.12">
    <property type="entry name" value="HesB-like domain"/>
    <property type="match status" value="1"/>
</dbReference>
<feature type="domain" description="Core" evidence="1">
    <location>
        <begin position="11"/>
        <end position="114"/>
    </location>
</feature>
<gene>
    <name evidence="2" type="ORF">MUS_2617</name>
</gene>
<accession>I2C7C1</accession>
<name>I2C7C1_BACAY</name>
<evidence type="ECO:0000313" key="2">
    <source>
        <dbReference type="EMBL" id="AFJ62545.1"/>
    </source>
</evidence>
<evidence type="ECO:0000313" key="3">
    <source>
        <dbReference type="Proteomes" id="UP000002878"/>
    </source>
</evidence>
<sequence length="130" mass="14180">MAKMKNGGSSMQIHVTDAAKHTLQQAMDANPGKKAQLRYDAEGCGCAVSGVPTIWLADELTGQCEAIETNGLPLYIQTSQKVFFDEEMTIDYNEKAKTLVLKSPAEMLSPRMSILVKQGETESESKAESH</sequence>
<protein>
    <recommendedName>
        <fullName evidence="1">Core domain-containing protein</fullName>
    </recommendedName>
</protein>
<dbReference type="InterPro" id="IPR000361">
    <property type="entry name" value="ATAP_core_dom"/>
</dbReference>
<dbReference type="KEGG" id="bqy:MUS_2617"/>
<organism evidence="2 3">
    <name type="scientific">Bacillus amyloliquefaciens (strain Y2)</name>
    <name type="common">Bacillus amyloliquefaciens subsp. plantarum (strain B9601-Y2)</name>
    <dbReference type="NCBI Taxonomy" id="1155777"/>
    <lineage>
        <taxon>Bacteria</taxon>
        <taxon>Bacillati</taxon>
        <taxon>Bacillota</taxon>
        <taxon>Bacilli</taxon>
        <taxon>Bacillales</taxon>
        <taxon>Bacillaceae</taxon>
        <taxon>Bacillus</taxon>
        <taxon>Bacillus amyloliquefaciens group</taxon>
    </lineage>
</organism>
<proteinExistence type="predicted"/>
<dbReference type="Pfam" id="PF01521">
    <property type="entry name" value="Fe-S_biosyn"/>
    <property type="match status" value="1"/>
</dbReference>
<reference evidence="2 3" key="1">
    <citation type="journal article" date="2012" name="J. Biotechnol.">
        <title>Genome sequence of the plant growth promoting strain Bacillus amyloliquefaciens subsp. plantarum B9601-Y2 and expression of mersacidin and other secondary metabolites.</title>
        <authorList>
            <person name="He P."/>
            <person name="Hao K."/>
            <person name="Blom J."/>
            <person name="Ruckert C."/>
            <person name="Vater J."/>
            <person name="Mao Z."/>
            <person name="Wu Y."/>
            <person name="Hou M."/>
            <person name="He P."/>
            <person name="He Y."/>
            <person name="Borriss R."/>
        </authorList>
    </citation>
    <scope>NUCLEOTIDE SEQUENCE [LARGE SCALE GENOMIC DNA]</scope>
    <source>
        <strain evidence="2">Y2</strain>
    </source>
</reference>